<sequence length="99" mass="11379">MLAGNFNENFIITDRDNIELDPNEIIEVIVPDFRQALYVAGLQPRGGGKFAFGGFSTIHGTFQFSSDSKYAMQMTMFSFMEIQRHRRPPIRVFPPIEFD</sequence>
<dbReference type="KEGG" id="rul:UC8_22100"/>
<name>A0A5B9R1K7_9BACT</name>
<reference evidence="1 2" key="1">
    <citation type="submission" date="2019-08" db="EMBL/GenBank/DDBJ databases">
        <title>Deep-cultivation of Planctomycetes and their phenomic and genomic characterization uncovers novel biology.</title>
        <authorList>
            <person name="Wiegand S."/>
            <person name="Jogler M."/>
            <person name="Boedeker C."/>
            <person name="Pinto D."/>
            <person name="Vollmers J."/>
            <person name="Rivas-Marin E."/>
            <person name="Kohn T."/>
            <person name="Peeters S.H."/>
            <person name="Heuer A."/>
            <person name="Rast P."/>
            <person name="Oberbeckmann S."/>
            <person name="Bunk B."/>
            <person name="Jeske O."/>
            <person name="Meyerdierks A."/>
            <person name="Storesund J.E."/>
            <person name="Kallscheuer N."/>
            <person name="Luecker S."/>
            <person name="Lage O.M."/>
            <person name="Pohl T."/>
            <person name="Merkel B.J."/>
            <person name="Hornburger P."/>
            <person name="Mueller R.-W."/>
            <person name="Bruemmer F."/>
            <person name="Labrenz M."/>
            <person name="Spormann A.M."/>
            <person name="Op den Camp H."/>
            <person name="Overmann J."/>
            <person name="Amann R."/>
            <person name="Jetten M.S.M."/>
            <person name="Mascher T."/>
            <person name="Medema M.H."/>
            <person name="Devos D.P."/>
            <person name="Kaster A.-K."/>
            <person name="Ovreas L."/>
            <person name="Rohde M."/>
            <person name="Galperin M.Y."/>
            <person name="Jogler C."/>
        </authorList>
    </citation>
    <scope>NUCLEOTIDE SEQUENCE [LARGE SCALE GENOMIC DNA]</scope>
    <source>
        <strain evidence="1 2">UC8</strain>
    </source>
</reference>
<dbReference type="RefSeq" id="WP_148080229.1">
    <property type="nucleotide sequence ID" value="NZ_CP042914.1"/>
</dbReference>
<organism evidence="1 2">
    <name type="scientific">Roseimaritima ulvae</name>
    <dbReference type="NCBI Taxonomy" id="980254"/>
    <lineage>
        <taxon>Bacteria</taxon>
        <taxon>Pseudomonadati</taxon>
        <taxon>Planctomycetota</taxon>
        <taxon>Planctomycetia</taxon>
        <taxon>Pirellulales</taxon>
        <taxon>Pirellulaceae</taxon>
        <taxon>Roseimaritima</taxon>
    </lineage>
</organism>
<dbReference type="AlphaFoldDB" id="A0A5B9R1K7"/>
<accession>A0A5B9R1K7</accession>
<evidence type="ECO:0000313" key="1">
    <source>
        <dbReference type="EMBL" id="QEG40203.1"/>
    </source>
</evidence>
<dbReference type="Proteomes" id="UP000325286">
    <property type="component" value="Chromosome"/>
</dbReference>
<proteinExistence type="predicted"/>
<dbReference type="EMBL" id="CP042914">
    <property type="protein sequence ID" value="QEG40203.1"/>
    <property type="molecule type" value="Genomic_DNA"/>
</dbReference>
<keyword evidence="2" id="KW-1185">Reference proteome</keyword>
<protein>
    <submittedName>
        <fullName evidence="1">Uncharacterized protein</fullName>
    </submittedName>
</protein>
<dbReference type="OrthoDB" id="292021at2"/>
<gene>
    <name evidence="1" type="ORF">UC8_22100</name>
</gene>
<evidence type="ECO:0000313" key="2">
    <source>
        <dbReference type="Proteomes" id="UP000325286"/>
    </source>
</evidence>